<dbReference type="Pfam" id="PF12680">
    <property type="entry name" value="SnoaL_2"/>
    <property type="match status" value="1"/>
</dbReference>
<evidence type="ECO:0000313" key="3">
    <source>
        <dbReference type="Proteomes" id="UP001164965"/>
    </source>
</evidence>
<dbReference type="EMBL" id="CP110615">
    <property type="protein sequence ID" value="UZJ24793.1"/>
    <property type="molecule type" value="Genomic_DNA"/>
</dbReference>
<gene>
    <name evidence="2" type="ORF">RHODO2019_17065</name>
</gene>
<evidence type="ECO:0000259" key="1">
    <source>
        <dbReference type="Pfam" id="PF12680"/>
    </source>
</evidence>
<sequence length="140" mass="15615">MPSDSLPFLLRLQQATNDHDLDALVDCFDPEYRNDAPAHPSRAFEGTDQVRSNWQQIFTFVPDVQARVLSHVVDGSDVWSEWEMSGTRADGTPHLMRGVIVFGVRGDRALSARFYLEPVDEARTTADDAVRAQVRAGTSP</sequence>
<accession>A0ABY6P0Q5</accession>
<evidence type="ECO:0000313" key="2">
    <source>
        <dbReference type="EMBL" id="UZJ24793.1"/>
    </source>
</evidence>
<dbReference type="SUPFAM" id="SSF54427">
    <property type="entry name" value="NTF2-like"/>
    <property type="match status" value="1"/>
</dbReference>
<dbReference type="InterPro" id="IPR032710">
    <property type="entry name" value="NTF2-like_dom_sf"/>
</dbReference>
<reference evidence="2" key="1">
    <citation type="submission" date="2022-10" db="EMBL/GenBank/DDBJ databases">
        <title>Rhodococcus sp.75.</title>
        <authorList>
            <person name="Sun M."/>
        </authorList>
    </citation>
    <scope>NUCLEOTIDE SEQUENCE</scope>
    <source>
        <strain evidence="2">75</strain>
    </source>
</reference>
<dbReference type="Proteomes" id="UP001164965">
    <property type="component" value="Chromosome"/>
</dbReference>
<dbReference type="InterPro" id="IPR037401">
    <property type="entry name" value="SnoaL-like"/>
</dbReference>
<organism evidence="2 3">
    <name type="scientific">Rhodococcus antarcticus</name>
    <dbReference type="NCBI Taxonomy" id="2987751"/>
    <lineage>
        <taxon>Bacteria</taxon>
        <taxon>Bacillati</taxon>
        <taxon>Actinomycetota</taxon>
        <taxon>Actinomycetes</taxon>
        <taxon>Mycobacteriales</taxon>
        <taxon>Nocardiaceae</taxon>
        <taxon>Rhodococcus</taxon>
    </lineage>
</organism>
<proteinExistence type="predicted"/>
<dbReference type="Gene3D" id="3.10.450.50">
    <property type="match status" value="1"/>
</dbReference>
<feature type="domain" description="SnoaL-like" evidence="1">
    <location>
        <begin position="12"/>
        <end position="108"/>
    </location>
</feature>
<protein>
    <submittedName>
        <fullName evidence="2">Nuclear transport factor 2 family protein</fullName>
    </submittedName>
</protein>
<keyword evidence="3" id="KW-1185">Reference proteome</keyword>
<name>A0ABY6P0Q5_9NOCA</name>
<dbReference type="RefSeq" id="WP_265382899.1">
    <property type="nucleotide sequence ID" value="NZ_CP110615.1"/>
</dbReference>